<keyword evidence="5" id="KW-0677">Repeat</keyword>
<evidence type="ECO:0000256" key="6">
    <source>
        <dbReference type="ARBA" id="ARBA00022771"/>
    </source>
</evidence>
<evidence type="ECO:0000256" key="1">
    <source>
        <dbReference type="ARBA" id="ARBA00004123"/>
    </source>
</evidence>
<evidence type="ECO:0000313" key="11">
    <source>
        <dbReference type="Proteomes" id="UP000269221"/>
    </source>
</evidence>
<evidence type="ECO:0000256" key="3">
    <source>
        <dbReference type="ARBA" id="ARBA00022490"/>
    </source>
</evidence>
<dbReference type="STRING" id="333673.A0A3M0J5S2"/>
<sequence length="171" mass="19662">MLRDRNLHALSEEQQESSALRVVLCCTDQNKNLEMKPHYYLEAIRRGLEDVVAGSSCGDREQLCPYMMEGMWHLGECCLYLYEVMGEICGLQVLHPCNQEQRKALKMMCMATFELDMEKTFAFQASQVKVCSICMEVLCEKPPASERRFGVLSNCNDTYFLSCIWQGRCAK</sequence>
<dbReference type="PANTHER" id="PTHR11224">
    <property type="entry name" value="MAKORIN-RELATED"/>
    <property type="match status" value="1"/>
</dbReference>
<dbReference type="GO" id="GO:0005634">
    <property type="term" value="C:nucleus"/>
    <property type="evidence" value="ECO:0007669"/>
    <property type="project" value="UniProtKB-SubCell"/>
</dbReference>
<comment type="caution">
    <text evidence="10">The sequence shown here is derived from an EMBL/GenBank/DDBJ whole genome shotgun (WGS) entry which is preliminary data.</text>
</comment>
<dbReference type="OrthoDB" id="411372at2759"/>
<dbReference type="EMBL" id="QRBI01000172">
    <property type="protein sequence ID" value="RMB96721.1"/>
    <property type="molecule type" value="Genomic_DNA"/>
</dbReference>
<dbReference type="GO" id="GO:0005737">
    <property type="term" value="C:cytoplasm"/>
    <property type="evidence" value="ECO:0007669"/>
    <property type="project" value="UniProtKB-SubCell"/>
</dbReference>
<dbReference type="AlphaFoldDB" id="A0A3M0J5S2"/>
<keyword evidence="6" id="KW-0863">Zinc-finger</keyword>
<dbReference type="GO" id="GO:0008270">
    <property type="term" value="F:zinc ion binding"/>
    <property type="evidence" value="ECO:0007669"/>
    <property type="project" value="UniProtKB-KW"/>
</dbReference>
<evidence type="ECO:0000256" key="2">
    <source>
        <dbReference type="ARBA" id="ARBA00004496"/>
    </source>
</evidence>
<evidence type="ECO:0000313" key="10">
    <source>
        <dbReference type="EMBL" id="RMB96721.1"/>
    </source>
</evidence>
<evidence type="ECO:0000256" key="7">
    <source>
        <dbReference type="ARBA" id="ARBA00022786"/>
    </source>
</evidence>
<reference evidence="10 11" key="1">
    <citation type="submission" date="2018-07" db="EMBL/GenBank/DDBJ databases">
        <title>A high quality draft genome assembly of the barn swallow (H. rustica rustica).</title>
        <authorList>
            <person name="Formenti G."/>
            <person name="Chiara M."/>
            <person name="Poveda L."/>
            <person name="Francoijs K.-J."/>
            <person name="Bonisoli-Alquati A."/>
            <person name="Canova L."/>
            <person name="Gianfranceschi L."/>
            <person name="Horner D.S."/>
            <person name="Saino N."/>
        </authorList>
    </citation>
    <scope>NUCLEOTIDE SEQUENCE [LARGE SCALE GENOMIC DNA]</scope>
    <source>
        <strain evidence="10">Chelidonia</strain>
        <tissue evidence="10">Blood</tissue>
    </source>
</reference>
<evidence type="ECO:0000256" key="9">
    <source>
        <dbReference type="ARBA" id="ARBA00023242"/>
    </source>
</evidence>
<evidence type="ECO:0000256" key="5">
    <source>
        <dbReference type="ARBA" id="ARBA00022737"/>
    </source>
</evidence>
<name>A0A3M0J5S2_HIRRU</name>
<keyword evidence="3" id="KW-0963">Cytoplasm</keyword>
<evidence type="ECO:0000256" key="4">
    <source>
        <dbReference type="ARBA" id="ARBA00022723"/>
    </source>
</evidence>
<organism evidence="10 11">
    <name type="scientific">Hirundo rustica rustica</name>
    <dbReference type="NCBI Taxonomy" id="333673"/>
    <lineage>
        <taxon>Eukaryota</taxon>
        <taxon>Metazoa</taxon>
        <taxon>Chordata</taxon>
        <taxon>Craniata</taxon>
        <taxon>Vertebrata</taxon>
        <taxon>Euteleostomi</taxon>
        <taxon>Archelosauria</taxon>
        <taxon>Archosauria</taxon>
        <taxon>Dinosauria</taxon>
        <taxon>Saurischia</taxon>
        <taxon>Theropoda</taxon>
        <taxon>Coelurosauria</taxon>
        <taxon>Aves</taxon>
        <taxon>Neognathae</taxon>
        <taxon>Neoaves</taxon>
        <taxon>Telluraves</taxon>
        <taxon>Australaves</taxon>
        <taxon>Passeriformes</taxon>
        <taxon>Sylvioidea</taxon>
        <taxon>Hirundinidae</taxon>
        <taxon>Hirundo</taxon>
    </lineage>
</organism>
<dbReference type="InterPro" id="IPR045072">
    <property type="entry name" value="MKRN-like"/>
</dbReference>
<dbReference type="GO" id="GO:0061630">
    <property type="term" value="F:ubiquitin protein ligase activity"/>
    <property type="evidence" value="ECO:0007669"/>
    <property type="project" value="InterPro"/>
</dbReference>
<evidence type="ECO:0000256" key="8">
    <source>
        <dbReference type="ARBA" id="ARBA00022833"/>
    </source>
</evidence>
<protein>
    <submittedName>
        <fullName evidence="10">Uncharacterized protein</fullName>
    </submittedName>
</protein>
<accession>A0A3M0J5S2</accession>
<keyword evidence="8" id="KW-0862">Zinc</keyword>
<gene>
    <name evidence="10" type="ORF">DUI87_26786</name>
</gene>
<keyword evidence="4" id="KW-0479">Metal-binding</keyword>
<proteinExistence type="predicted"/>
<dbReference type="GO" id="GO:0000209">
    <property type="term" value="P:protein polyubiquitination"/>
    <property type="evidence" value="ECO:0007669"/>
    <property type="project" value="InterPro"/>
</dbReference>
<keyword evidence="9" id="KW-0539">Nucleus</keyword>
<comment type="subcellular location">
    <subcellularLocation>
        <location evidence="2">Cytoplasm</location>
    </subcellularLocation>
    <subcellularLocation>
        <location evidence="1">Nucleus</location>
    </subcellularLocation>
</comment>
<keyword evidence="7" id="KW-0833">Ubl conjugation pathway</keyword>
<dbReference type="PANTHER" id="PTHR11224:SF17">
    <property type="entry name" value="E3 UBIQUITIN-PROTEIN LIGASE MAKORIN-2"/>
    <property type="match status" value="1"/>
</dbReference>
<keyword evidence="11" id="KW-1185">Reference proteome</keyword>
<dbReference type="Proteomes" id="UP000269221">
    <property type="component" value="Unassembled WGS sequence"/>
</dbReference>